<evidence type="ECO:0000256" key="2">
    <source>
        <dbReference type="SAM" id="Phobius"/>
    </source>
</evidence>
<dbReference type="EMBL" id="CAFZ01001033">
    <property type="protein sequence ID" value="CCA76821.1"/>
    <property type="molecule type" value="Genomic_DNA"/>
</dbReference>
<gene>
    <name evidence="3" type="ORF">PIIN_10807</name>
</gene>
<evidence type="ECO:0000256" key="1">
    <source>
        <dbReference type="SAM" id="MobiDB-lite"/>
    </source>
</evidence>
<keyword evidence="2" id="KW-1133">Transmembrane helix</keyword>
<dbReference type="HOGENOM" id="CLU_1384648_0_0_1"/>
<protein>
    <submittedName>
        <fullName evidence="3">Uncharacterized protein</fullName>
    </submittedName>
</protein>
<dbReference type="InParanoid" id="G4TZS8"/>
<feature type="region of interest" description="Disordered" evidence="1">
    <location>
        <begin position="31"/>
        <end position="52"/>
    </location>
</feature>
<comment type="caution">
    <text evidence="3">The sequence shown here is derived from an EMBL/GenBank/DDBJ whole genome shotgun (WGS) entry which is preliminary data.</text>
</comment>
<reference evidence="3 4" key="1">
    <citation type="journal article" date="2011" name="PLoS Pathog.">
        <title>Endophytic Life Strategies Decoded by Genome and Transcriptome Analyses of the Mutualistic Root Symbiont Piriformospora indica.</title>
        <authorList>
            <person name="Zuccaro A."/>
            <person name="Lahrmann U."/>
            <person name="Guldener U."/>
            <person name="Langen G."/>
            <person name="Pfiffi S."/>
            <person name="Biedenkopf D."/>
            <person name="Wong P."/>
            <person name="Samans B."/>
            <person name="Grimm C."/>
            <person name="Basiewicz M."/>
            <person name="Murat C."/>
            <person name="Martin F."/>
            <person name="Kogel K.H."/>
        </authorList>
    </citation>
    <scope>NUCLEOTIDE SEQUENCE [LARGE SCALE GENOMIC DNA]</scope>
    <source>
        <strain evidence="3 4">DSM 11827</strain>
    </source>
</reference>
<evidence type="ECO:0000313" key="3">
    <source>
        <dbReference type="EMBL" id="CCA76821.1"/>
    </source>
</evidence>
<name>G4TZS8_SERID</name>
<sequence>MNHRWQPAASRAEGSTRSRIAFKFWPVQSSIQSHPRAHEEAATSGKNDNDTKPAQIFEQKRETFSWEWSSPRLTRGARRHHARSRSNDASLLSTTAVLSISPISIITLVYPMTRYPAPTRLAQQGIRSSAVVVDCALTRRPSEDRQGVHQTTPLRQREFKDTNLRYPIQPCMTAPAASMHPYRTSPLWTDDARTAST</sequence>
<proteinExistence type="predicted"/>
<accession>G4TZS8</accession>
<organism evidence="3 4">
    <name type="scientific">Serendipita indica (strain DSM 11827)</name>
    <name type="common">Root endophyte fungus</name>
    <name type="synonym">Piriformospora indica</name>
    <dbReference type="NCBI Taxonomy" id="1109443"/>
    <lineage>
        <taxon>Eukaryota</taxon>
        <taxon>Fungi</taxon>
        <taxon>Dikarya</taxon>
        <taxon>Basidiomycota</taxon>
        <taxon>Agaricomycotina</taxon>
        <taxon>Agaricomycetes</taxon>
        <taxon>Sebacinales</taxon>
        <taxon>Serendipitaceae</taxon>
        <taxon>Serendipita</taxon>
    </lineage>
</organism>
<feature type="transmembrane region" description="Helical" evidence="2">
    <location>
        <begin position="89"/>
        <end position="110"/>
    </location>
</feature>
<dbReference type="Proteomes" id="UP000007148">
    <property type="component" value="Unassembled WGS sequence"/>
</dbReference>
<feature type="compositionally biased region" description="Basic and acidic residues" evidence="1">
    <location>
        <begin position="36"/>
        <end position="51"/>
    </location>
</feature>
<keyword evidence="2" id="KW-0472">Membrane</keyword>
<evidence type="ECO:0000313" key="4">
    <source>
        <dbReference type="Proteomes" id="UP000007148"/>
    </source>
</evidence>
<dbReference type="AlphaFoldDB" id="G4TZS8"/>
<keyword evidence="2" id="KW-0812">Transmembrane</keyword>
<keyword evidence="4" id="KW-1185">Reference proteome</keyword>